<evidence type="ECO:0000259" key="1">
    <source>
        <dbReference type="Pfam" id="PF14289"/>
    </source>
</evidence>
<reference evidence="2 3" key="1">
    <citation type="submission" date="2018-08" db="EMBL/GenBank/DDBJ databases">
        <title>A genome reference for cultivated species of the human gut microbiota.</title>
        <authorList>
            <person name="Zou Y."/>
            <person name="Xue W."/>
            <person name="Luo G."/>
        </authorList>
    </citation>
    <scope>NUCLEOTIDE SEQUENCE [LARGE SCALE GENOMIC DNA]</scope>
    <source>
        <strain evidence="2 3">OM05-15BH</strain>
    </source>
</reference>
<name>A0A3E5BLT9_9BACE</name>
<sequence>MNKHFFYLTTLLFIISGCHTADRTTMNIEGVISSEHNGQIIYLVPRPHPIPETVDSTYIANGTFSFSIPADSSIYDITISRRANAYVQRLLIIAEEGTLHVSMGANSSGTGTPLNNQLQHWKELMETAGEKAALLSQEINKHKGNDAITATLKKQRESIYESFGDSTLCFIKQNMNPLGGYLFMTLENMFNEQQTDELKKLGIEKWKPAP</sequence>
<evidence type="ECO:0000313" key="2">
    <source>
        <dbReference type="EMBL" id="RGN38369.1"/>
    </source>
</evidence>
<evidence type="ECO:0000313" key="3">
    <source>
        <dbReference type="Proteomes" id="UP000260983"/>
    </source>
</evidence>
<accession>A0A3E5BLT9</accession>
<dbReference type="EMBL" id="QSUL01000003">
    <property type="protein sequence ID" value="RGN38369.1"/>
    <property type="molecule type" value="Genomic_DNA"/>
</dbReference>
<dbReference type="Proteomes" id="UP000260983">
    <property type="component" value="Unassembled WGS sequence"/>
</dbReference>
<dbReference type="PROSITE" id="PS51257">
    <property type="entry name" value="PROKAR_LIPOPROTEIN"/>
    <property type="match status" value="1"/>
</dbReference>
<dbReference type="Pfam" id="PF14289">
    <property type="entry name" value="DUF4369"/>
    <property type="match status" value="1"/>
</dbReference>
<comment type="caution">
    <text evidence="2">The sequence shown here is derived from an EMBL/GenBank/DDBJ whole genome shotgun (WGS) entry which is preliminary data.</text>
</comment>
<dbReference type="AlphaFoldDB" id="A0A3E5BLT9"/>
<gene>
    <name evidence="2" type="ORF">DXB65_05970</name>
</gene>
<feature type="domain" description="DUF4369" evidence="1">
    <location>
        <begin position="27"/>
        <end position="117"/>
    </location>
</feature>
<organism evidence="2 3">
    <name type="scientific">Bacteroides oleiciplenus</name>
    <dbReference type="NCBI Taxonomy" id="626931"/>
    <lineage>
        <taxon>Bacteria</taxon>
        <taxon>Pseudomonadati</taxon>
        <taxon>Bacteroidota</taxon>
        <taxon>Bacteroidia</taxon>
        <taxon>Bacteroidales</taxon>
        <taxon>Bacteroidaceae</taxon>
        <taxon>Bacteroides</taxon>
    </lineage>
</organism>
<dbReference type="RefSeq" id="WP_117723622.1">
    <property type="nucleotide sequence ID" value="NZ_QSUL01000003.1"/>
</dbReference>
<protein>
    <submittedName>
        <fullName evidence="2">DUF4369 domain-containing protein</fullName>
    </submittedName>
</protein>
<dbReference type="InterPro" id="IPR025380">
    <property type="entry name" value="DUF4369"/>
</dbReference>
<proteinExistence type="predicted"/>